<evidence type="ECO:0000259" key="1">
    <source>
        <dbReference type="Pfam" id="PF13468"/>
    </source>
</evidence>
<dbReference type="STRING" id="709986.Deima_0891"/>
<proteinExistence type="predicted"/>
<reference evidence="3" key="2">
    <citation type="submission" date="2011-01" db="EMBL/GenBank/DDBJ databases">
        <title>The complete genome of Deinococcus maricopensis DSM 21211.</title>
        <authorList>
            <consortium name="US DOE Joint Genome Institute (JGI-PGF)"/>
            <person name="Lucas S."/>
            <person name="Copeland A."/>
            <person name="Lapidus A."/>
            <person name="Goodwin L."/>
            <person name="Pitluck S."/>
            <person name="Kyrpides N."/>
            <person name="Mavromatis K."/>
            <person name="Pagani I."/>
            <person name="Ivanova N."/>
            <person name="Ovchinnikova G."/>
            <person name="Zeytun A."/>
            <person name="Detter J.C."/>
            <person name="Han C."/>
            <person name="Land M."/>
            <person name="Hauser L."/>
            <person name="Markowitz V."/>
            <person name="Cheng J.-F."/>
            <person name="Hugenholtz P."/>
            <person name="Woyke T."/>
            <person name="Wu D."/>
            <person name="Pukall R."/>
            <person name="Gehrich-Schroeter G."/>
            <person name="Brambilla E."/>
            <person name="Klenk H.-P."/>
            <person name="Eisen J.A."/>
        </authorList>
    </citation>
    <scope>NUCLEOTIDE SEQUENCE [LARGE SCALE GENOMIC DNA]</scope>
    <source>
        <strain evidence="3">DSM 21211 / LMG 22137 / NRRL B-23946 / LB-34</strain>
    </source>
</reference>
<dbReference type="Pfam" id="PF13468">
    <property type="entry name" value="Glyoxalase_3"/>
    <property type="match status" value="1"/>
</dbReference>
<accession>E8U656</accession>
<dbReference type="OrthoDB" id="9111355at2"/>
<dbReference type="Proteomes" id="UP000008635">
    <property type="component" value="Chromosome"/>
</dbReference>
<gene>
    <name evidence="2" type="ordered locus">Deima_0891</name>
</gene>
<evidence type="ECO:0000313" key="2">
    <source>
        <dbReference type="EMBL" id="ADV66545.1"/>
    </source>
</evidence>
<dbReference type="eggNOG" id="COG0346">
    <property type="taxonomic scope" value="Bacteria"/>
</dbReference>
<dbReference type="SUPFAM" id="SSF54593">
    <property type="entry name" value="Glyoxalase/Bleomycin resistance protein/Dihydroxybiphenyl dioxygenase"/>
    <property type="match status" value="1"/>
</dbReference>
<dbReference type="Gene3D" id="3.10.180.10">
    <property type="entry name" value="2,3-Dihydroxybiphenyl 1,2-Dioxygenase, domain 1"/>
    <property type="match status" value="1"/>
</dbReference>
<organism evidence="2 3">
    <name type="scientific">Deinococcus maricopensis (strain DSM 21211 / LMG 22137 / NRRL B-23946 / LB-34)</name>
    <dbReference type="NCBI Taxonomy" id="709986"/>
    <lineage>
        <taxon>Bacteria</taxon>
        <taxon>Thermotogati</taxon>
        <taxon>Deinococcota</taxon>
        <taxon>Deinococci</taxon>
        <taxon>Deinococcales</taxon>
        <taxon>Deinococcaceae</taxon>
        <taxon>Deinococcus</taxon>
    </lineage>
</organism>
<dbReference type="InterPro" id="IPR029068">
    <property type="entry name" value="Glyas_Bleomycin-R_OHBP_Dase"/>
</dbReference>
<keyword evidence="3" id="KW-1185">Reference proteome</keyword>
<evidence type="ECO:0000313" key="3">
    <source>
        <dbReference type="Proteomes" id="UP000008635"/>
    </source>
</evidence>
<dbReference type="KEGG" id="dmr:Deima_0891"/>
<reference evidence="2 3" key="1">
    <citation type="journal article" date="2011" name="Stand. Genomic Sci.">
        <title>Complete genome sequence of Deinococcus maricopensis type strain (LB-34).</title>
        <authorList>
            <person name="Pukall R."/>
            <person name="Zeytun A."/>
            <person name="Lucas S."/>
            <person name="Lapidus A."/>
            <person name="Hammon N."/>
            <person name="Deshpande S."/>
            <person name="Nolan M."/>
            <person name="Cheng J.F."/>
            <person name="Pitluck S."/>
            <person name="Liolios K."/>
            <person name="Pagani I."/>
            <person name="Mikhailova N."/>
            <person name="Ivanova N."/>
            <person name="Mavromatis K."/>
            <person name="Pati A."/>
            <person name="Tapia R."/>
            <person name="Han C."/>
            <person name="Goodwin L."/>
            <person name="Chen A."/>
            <person name="Palaniappan K."/>
            <person name="Land M."/>
            <person name="Hauser L."/>
            <person name="Chang Y.J."/>
            <person name="Jeffries C.D."/>
            <person name="Brambilla E.M."/>
            <person name="Rohde M."/>
            <person name="Goker M."/>
            <person name="Detter J.C."/>
            <person name="Woyke T."/>
            <person name="Bristow J."/>
            <person name="Eisen J.A."/>
            <person name="Markowitz V."/>
            <person name="Hugenholtz P."/>
            <person name="Kyrpides N.C."/>
            <person name="Klenk H.P."/>
        </authorList>
    </citation>
    <scope>NUCLEOTIDE SEQUENCE [LARGE SCALE GENOMIC DNA]</scope>
    <source>
        <strain evidence="3">DSM 21211 / LMG 22137 / NRRL B-23946 / LB-34</strain>
    </source>
</reference>
<protein>
    <recommendedName>
        <fullName evidence="1">Glyoxalase-like domain-containing protein</fullName>
    </recommendedName>
</protein>
<dbReference type="EMBL" id="CP002454">
    <property type="protein sequence ID" value="ADV66545.1"/>
    <property type="molecule type" value="Genomic_DNA"/>
</dbReference>
<name>E8U656_DEIML</name>
<dbReference type="RefSeq" id="WP_013556050.1">
    <property type="nucleotide sequence ID" value="NC_014958.1"/>
</dbReference>
<sequence>MTAALDHLVVAARTLPEGVAWLEGRLGVPLQPGGEHPLFGTHNALLTLGGGAYLEVIAVNPDAPAPARPRWFALDTPDLRARLAERPRLIHWVAQVPQLQPEWASLHGDPLALARGTLTWTLTVPPDGRLPLGGVLPSLIAWAGAHPTDRLPDAGVRLEALTLTSPDAEALRAHLGALGLGAAATIQAGRAPALTATLRTPAGTVTLD</sequence>
<feature type="domain" description="Glyoxalase-like" evidence="1">
    <location>
        <begin position="5"/>
        <end position="177"/>
    </location>
</feature>
<dbReference type="HOGENOM" id="CLU_083550_0_0_0"/>
<dbReference type="AlphaFoldDB" id="E8U656"/>
<dbReference type="InterPro" id="IPR025870">
    <property type="entry name" value="Glyoxalase-like_dom"/>
</dbReference>